<evidence type="ECO:0000313" key="4">
    <source>
        <dbReference type="Proteomes" id="UP000230750"/>
    </source>
</evidence>
<sequence>MTLDDDDVIHDFVMENSNVELQTRVEVLERENAALLEENAALRAAKGSSKPDAEVLFHLRKLSELLEPSRKSNTLNQSQELSEVSRDTSLGEGSVHKQLLIRDPNDTDRFSHITVEPTKLYSIQQKALKKDPQEAPLFLLNGVIDLIFPIDVLAASSGLGLRKDGKSGGNRKPLAGDKVAALREYIHSMCGRNQWPEPLPQEINKRFAYKCTNARRDMKLKKL</sequence>
<feature type="coiled-coil region" evidence="1">
    <location>
        <begin position="18"/>
        <end position="45"/>
    </location>
</feature>
<proteinExistence type="predicted"/>
<keyword evidence="1" id="KW-0175">Coiled coil</keyword>
<organism evidence="3 4">
    <name type="scientific">Stichopus japonicus</name>
    <name type="common">Sea cucumber</name>
    <dbReference type="NCBI Taxonomy" id="307972"/>
    <lineage>
        <taxon>Eukaryota</taxon>
        <taxon>Metazoa</taxon>
        <taxon>Echinodermata</taxon>
        <taxon>Eleutherozoa</taxon>
        <taxon>Echinozoa</taxon>
        <taxon>Holothuroidea</taxon>
        <taxon>Aspidochirotacea</taxon>
        <taxon>Aspidochirotida</taxon>
        <taxon>Stichopodidae</taxon>
        <taxon>Apostichopus</taxon>
    </lineage>
</organism>
<comment type="caution">
    <text evidence="3">The sequence shown here is derived from an EMBL/GenBank/DDBJ whole genome shotgun (WGS) entry which is preliminary data.</text>
</comment>
<feature type="compositionally biased region" description="Polar residues" evidence="2">
    <location>
        <begin position="71"/>
        <end position="82"/>
    </location>
</feature>
<dbReference type="AlphaFoldDB" id="A0A2G8JRK1"/>
<dbReference type="EMBL" id="MRZV01001375">
    <property type="protein sequence ID" value="PIK38305.1"/>
    <property type="molecule type" value="Genomic_DNA"/>
</dbReference>
<evidence type="ECO:0000313" key="3">
    <source>
        <dbReference type="EMBL" id="PIK38305.1"/>
    </source>
</evidence>
<keyword evidence="4" id="KW-1185">Reference proteome</keyword>
<dbReference type="OrthoDB" id="9934919at2759"/>
<protein>
    <submittedName>
        <fullName evidence="3">Uncharacterized protein</fullName>
    </submittedName>
</protein>
<name>A0A2G8JRK1_STIJA</name>
<evidence type="ECO:0000256" key="1">
    <source>
        <dbReference type="SAM" id="Coils"/>
    </source>
</evidence>
<accession>A0A2G8JRK1</accession>
<evidence type="ECO:0000256" key="2">
    <source>
        <dbReference type="SAM" id="MobiDB-lite"/>
    </source>
</evidence>
<feature type="region of interest" description="Disordered" evidence="2">
    <location>
        <begin position="69"/>
        <end position="90"/>
    </location>
</feature>
<reference evidence="3 4" key="1">
    <citation type="journal article" date="2017" name="PLoS Biol.">
        <title>The sea cucumber genome provides insights into morphological evolution and visceral regeneration.</title>
        <authorList>
            <person name="Zhang X."/>
            <person name="Sun L."/>
            <person name="Yuan J."/>
            <person name="Sun Y."/>
            <person name="Gao Y."/>
            <person name="Zhang L."/>
            <person name="Li S."/>
            <person name="Dai H."/>
            <person name="Hamel J.F."/>
            <person name="Liu C."/>
            <person name="Yu Y."/>
            <person name="Liu S."/>
            <person name="Lin W."/>
            <person name="Guo K."/>
            <person name="Jin S."/>
            <person name="Xu P."/>
            <person name="Storey K.B."/>
            <person name="Huan P."/>
            <person name="Zhang T."/>
            <person name="Zhou Y."/>
            <person name="Zhang J."/>
            <person name="Lin C."/>
            <person name="Li X."/>
            <person name="Xing L."/>
            <person name="Huo D."/>
            <person name="Sun M."/>
            <person name="Wang L."/>
            <person name="Mercier A."/>
            <person name="Li F."/>
            <person name="Yang H."/>
            <person name="Xiang J."/>
        </authorList>
    </citation>
    <scope>NUCLEOTIDE SEQUENCE [LARGE SCALE GENOMIC DNA]</scope>
    <source>
        <strain evidence="3">Shaxun</strain>
        <tissue evidence="3">Muscle</tissue>
    </source>
</reference>
<gene>
    <name evidence="3" type="ORF">BSL78_24856</name>
</gene>
<dbReference type="Proteomes" id="UP000230750">
    <property type="component" value="Unassembled WGS sequence"/>
</dbReference>